<evidence type="ECO:0000313" key="5">
    <source>
        <dbReference type="Proteomes" id="UP000177810"/>
    </source>
</evidence>
<keyword evidence="2" id="KW-0378">Hydrolase</keyword>
<comment type="caution">
    <text evidence="4">The sequence shown here is derived from an EMBL/GenBank/DDBJ whole genome shotgun (WGS) entry which is preliminary data.</text>
</comment>
<dbReference type="Pfam" id="PF00293">
    <property type="entry name" value="NUDIX"/>
    <property type="match status" value="1"/>
</dbReference>
<gene>
    <name evidence="4" type="ORF">A2V69_02965</name>
</gene>
<protein>
    <recommendedName>
        <fullName evidence="3">Nudix hydrolase domain-containing protein</fullName>
    </recommendedName>
</protein>
<name>A0A1G2F4J2_9BACT</name>
<sequence length="130" mass="15290">MEKRVAAVIIKDNKILLMRRIKDGQEYFVFPGGGIKENESVEDAIIREIKEELSLDAKIDKLLFQIENRGQEELYFLIKEFSGIPELSGPEKERMNENNQYYPEWIDLDKIQDLSNLYPEAVRKKVKELI</sequence>
<feature type="domain" description="Nudix hydrolase" evidence="3">
    <location>
        <begin position="1"/>
        <end position="128"/>
    </location>
</feature>
<dbReference type="PROSITE" id="PS51462">
    <property type="entry name" value="NUDIX"/>
    <property type="match status" value="1"/>
</dbReference>
<dbReference type="Gene3D" id="3.90.79.10">
    <property type="entry name" value="Nucleoside Triphosphate Pyrophosphohydrolase"/>
    <property type="match status" value="1"/>
</dbReference>
<dbReference type="AlphaFoldDB" id="A0A1G2F4J2"/>
<accession>A0A1G2F4J2</accession>
<evidence type="ECO:0000256" key="2">
    <source>
        <dbReference type="ARBA" id="ARBA00022801"/>
    </source>
</evidence>
<dbReference type="Proteomes" id="UP000177810">
    <property type="component" value="Unassembled WGS sequence"/>
</dbReference>
<reference evidence="4 5" key="1">
    <citation type="journal article" date="2016" name="Nat. Commun.">
        <title>Thousands of microbial genomes shed light on interconnected biogeochemical processes in an aquifer system.</title>
        <authorList>
            <person name="Anantharaman K."/>
            <person name="Brown C.T."/>
            <person name="Hug L.A."/>
            <person name="Sharon I."/>
            <person name="Castelle C.J."/>
            <person name="Probst A.J."/>
            <person name="Thomas B.C."/>
            <person name="Singh A."/>
            <person name="Wilkins M.J."/>
            <person name="Karaoz U."/>
            <person name="Brodie E.L."/>
            <person name="Williams K.H."/>
            <person name="Hubbard S.S."/>
            <person name="Banfield J.F."/>
        </authorList>
    </citation>
    <scope>NUCLEOTIDE SEQUENCE [LARGE SCALE GENOMIC DNA]</scope>
</reference>
<dbReference type="InterPro" id="IPR015797">
    <property type="entry name" value="NUDIX_hydrolase-like_dom_sf"/>
</dbReference>
<evidence type="ECO:0000313" key="4">
    <source>
        <dbReference type="EMBL" id="OGZ32939.1"/>
    </source>
</evidence>
<dbReference type="EMBL" id="MHMT01000010">
    <property type="protein sequence ID" value="OGZ32939.1"/>
    <property type="molecule type" value="Genomic_DNA"/>
</dbReference>
<proteinExistence type="predicted"/>
<evidence type="ECO:0000256" key="1">
    <source>
        <dbReference type="ARBA" id="ARBA00001946"/>
    </source>
</evidence>
<dbReference type="SUPFAM" id="SSF55811">
    <property type="entry name" value="Nudix"/>
    <property type="match status" value="1"/>
</dbReference>
<dbReference type="GO" id="GO:0016787">
    <property type="term" value="F:hydrolase activity"/>
    <property type="evidence" value="ECO:0007669"/>
    <property type="project" value="UniProtKB-KW"/>
</dbReference>
<organism evidence="4 5">
    <name type="scientific">Candidatus Portnoybacteria bacterium RBG_13_40_8</name>
    <dbReference type="NCBI Taxonomy" id="1801990"/>
    <lineage>
        <taxon>Bacteria</taxon>
        <taxon>Candidatus Portnoyibacteriota</taxon>
    </lineage>
</organism>
<dbReference type="STRING" id="1801990.A2V69_02965"/>
<dbReference type="PANTHER" id="PTHR43046">
    <property type="entry name" value="GDP-MANNOSE MANNOSYL HYDROLASE"/>
    <property type="match status" value="1"/>
</dbReference>
<dbReference type="PANTHER" id="PTHR43046:SF14">
    <property type="entry name" value="MUTT_NUDIX FAMILY PROTEIN"/>
    <property type="match status" value="1"/>
</dbReference>
<dbReference type="InterPro" id="IPR000086">
    <property type="entry name" value="NUDIX_hydrolase_dom"/>
</dbReference>
<comment type="cofactor">
    <cofactor evidence="1">
        <name>Mg(2+)</name>
        <dbReference type="ChEBI" id="CHEBI:18420"/>
    </cofactor>
</comment>
<evidence type="ECO:0000259" key="3">
    <source>
        <dbReference type="PROSITE" id="PS51462"/>
    </source>
</evidence>